<comment type="caution">
    <text evidence="2">The sequence shown here is derived from an EMBL/GenBank/DDBJ whole genome shotgun (WGS) entry which is preliminary data.</text>
</comment>
<gene>
    <name evidence="2" type="ORF">GCM10009863_61260</name>
</gene>
<keyword evidence="1" id="KW-0472">Membrane</keyword>
<dbReference type="EMBL" id="BAAARJ010000027">
    <property type="protein sequence ID" value="GAA2636466.1"/>
    <property type="molecule type" value="Genomic_DNA"/>
</dbReference>
<name>A0ABP6D5M7_9ACTN</name>
<keyword evidence="1" id="KW-1133">Transmembrane helix</keyword>
<accession>A0ABP6D5M7</accession>
<sequence>MYGLEGKLHWPPSSAAAGGAVAKVTVSVAAMTAIAAPRAAGRRTPLVLLFLRGAVELPAVSCVLLCGIALPRSQEPCGWRALPVDRRGPVGRKAAHSAGTRASLTLS</sequence>
<dbReference type="Proteomes" id="UP001501447">
    <property type="component" value="Unassembled WGS sequence"/>
</dbReference>
<proteinExistence type="predicted"/>
<evidence type="ECO:0000313" key="2">
    <source>
        <dbReference type="EMBL" id="GAA2636466.1"/>
    </source>
</evidence>
<keyword evidence="1" id="KW-0812">Transmembrane</keyword>
<keyword evidence="3" id="KW-1185">Reference proteome</keyword>
<protein>
    <submittedName>
        <fullName evidence="2">Uncharacterized protein</fullName>
    </submittedName>
</protein>
<evidence type="ECO:0000256" key="1">
    <source>
        <dbReference type="SAM" id="Phobius"/>
    </source>
</evidence>
<feature type="transmembrane region" description="Helical" evidence="1">
    <location>
        <begin position="15"/>
        <end position="34"/>
    </location>
</feature>
<organism evidence="2 3">
    <name type="scientific">Streptomyces axinellae</name>
    <dbReference type="NCBI Taxonomy" id="552788"/>
    <lineage>
        <taxon>Bacteria</taxon>
        <taxon>Bacillati</taxon>
        <taxon>Actinomycetota</taxon>
        <taxon>Actinomycetes</taxon>
        <taxon>Kitasatosporales</taxon>
        <taxon>Streptomycetaceae</taxon>
        <taxon>Streptomyces</taxon>
    </lineage>
</organism>
<feature type="transmembrane region" description="Helical" evidence="1">
    <location>
        <begin position="46"/>
        <end position="70"/>
    </location>
</feature>
<evidence type="ECO:0000313" key="3">
    <source>
        <dbReference type="Proteomes" id="UP001501447"/>
    </source>
</evidence>
<reference evidence="3" key="1">
    <citation type="journal article" date="2019" name="Int. J. Syst. Evol. Microbiol.">
        <title>The Global Catalogue of Microorganisms (GCM) 10K type strain sequencing project: providing services to taxonomists for standard genome sequencing and annotation.</title>
        <authorList>
            <consortium name="The Broad Institute Genomics Platform"/>
            <consortium name="The Broad Institute Genome Sequencing Center for Infectious Disease"/>
            <person name="Wu L."/>
            <person name="Ma J."/>
        </authorList>
    </citation>
    <scope>NUCLEOTIDE SEQUENCE [LARGE SCALE GENOMIC DNA]</scope>
    <source>
        <strain evidence="3">JCM 16373</strain>
    </source>
</reference>